<keyword evidence="2" id="KW-1185">Reference proteome</keyword>
<proteinExistence type="predicted"/>
<dbReference type="EMBL" id="JAXOVC010000003">
    <property type="protein sequence ID" value="KAK4503886.1"/>
    <property type="molecule type" value="Genomic_DNA"/>
</dbReference>
<sequence length="221" mass="23984">MAPPERTTMRMSFADLSRMAGQENGESSGSAEPGTIYYLKTSTPHIHDVSVSGPYKDLDAVYAQVWHNFGDECQQGRSMLQDLKVNGQASPFIHIESPIHGDPTKKRRIHLVRKTNPSLAAKLPCPVWNVTKGEIANEALAAGPTGPNRDAIPVKDMHIIDSFESEAAAKQAAQNALREITRSGERSQTVSESPFAAGVIGRQGLKWIVTVNRDPGAATQQ</sequence>
<accession>A0ABR0ERX8</accession>
<gene>
    <name evidence="1" type="ORF">PRZ48_004801</name>
</gene>
<evidence type="ECO:0000313" key="2">
    <source>
        <dbReference type="Proteomes" id="UP001305779"/>
    </source>
</evidence>
<protein>
    <submittedName>
        <fullName evidence="1">Uncharacterized protein</fullName>
    </submittedName>
</protein>
<reference evidence="1 2" key="1">
    <citation type="journal article" date="2023" name="G3 (Bethesda)">
        <title>A chromosome-level genome assembly of Zasmidium syzygii isolated from banana leaves.</title>
        <authorList>
            <person name="van Westerhoven A.C."/>
            <person name="Mehrabi R."/>
            <person name="Talebi R."/>
            <person name="Steentjes M.B.F."/>
            <person name="Corcolon B."/>
            <person name="Chong P.A."/>
            <person name="Kema G.H.J."/>
            <person name="Seidl M.F."/>
        </authorList>
    </citation>
    <scope>NUCLEOTIDE SEQUENCE [LARGE SCALE GENOMIC DNA]</scope>
    <source>
        <strain evidence="1 2">P124</strain>
    </source>
</reference>
<organism evidence="1 2">
    <name type="scientific">Zasmidium cellare</name>
    <name type="common">Wine cellar mold</name>
    <name type="synonym">Racodium cellare</name>
    <dbReference type="NCBI Taxonomy" id="395010"/>
    <lineage>
        <taxon>Eukaryota</taxon>
        <taxon>Fungi</taxon>
        <taxon>Dikarya</taxon>
        <taxon>Ascomycota</taxon>
        <taxon>Pezizomycotina</taxon>
        <taxon>Dothideomycetes</taxon>
        <taxon>Dothideomycetidae</taxon>
        <taxon>Mycosphaerellales</taxon>
        <taxon>Mycosphaerellaceae</taxon>
        <taxon>Zasmidium</taxon>
    </lineage>
</organism>
<dbReference type="Proteomes" id="UP001305779">
    <property type="component" value="Unassembled WGS sequence"/>
</dbReference>
<name>A0ABR0ERX8_ZASCE</name>
<evidence type="ECO:0000313" key="1">
    <source>
        <dbReference type="EMBL" id="KAK4503886.1"/>
    </source>
</evidence>
<comment type="caution">
    <text evidence="1">The sequence shown here is derived from an EMBL/GenBank/DDBJ whole genome shotgun (WGS) entry which is preliminary data.</text>
</comment>